<feature type="domain" description="Dyp-type peroxidase C-terminal" evidence="11">
    <location>
        <begin position="206"/>
        <end position="388"/>
    </location>
</feature>
<evidence type="ECO:0000256" key="9">
    <source>
        <dbReference type="SAM" id="SignalP"/>
    </source>
</evidence>
<feature type="domain" description="Dyp-type peroxidase N-terminal" evidence="10">
    <location>
        <begin position="54"/>
        <end position="194"/>
    </location>
</feature>
<feature type="signal peptide" evidence="9">
    <location>
        <begin position="1"/>
        <end position="21"/>
    </location>
</feature>
<dbReference type="EMBL" id="JAACBX020000001">
    <property type="protein sequence ID" value="MBM0243722.1"/>
    <property type="molecule type" value="Genomic_DNA"/>
</dbReference>
<dbReference type="AlphaFoldDB" id="A0A3M0HK58"/>
<keyword evidence="4" id="KW-0479">Metal-binding</keyword>
<dbReference type="Proteomes" id="UP000270649">
    <property type="component" value="Unassembled WGS sequence"/>
</dbReference>
<proteinExistence type="inferred from homology"/>
<dbReference type="EMBL" id="REGC01000001">
    <property type="protein sequence ID" value="RMB64394.1"/>
    <property type="molecule type" value="Genomic_DNA"/>
</dbReference>
<comment type="caution">
    <text evidence="13">The sequence shown here is derived from an EMBL/GenBank/DDBJ whole genome shotgun (WGS) entry which is preliminary data.</text>
</comment>
<dbReference type="Pfam" id="PF04261">
    <property type="entry name" value="Dyp_perox_N"/>
    <property type="match status" value="1"/>
</dbReference>
<evidence type="ECO:0000256" key="4">
    <source>
        <dbReference type="ARBA" id="ARBA00022723"/>
    </source>
</evidence>
<comment type="cofactor">
    <cofactor evidence="1">
        <name>heme b</name>
        <dbReference type="ChEBI" id="CHEBI:60344"/>
    </cofactor>
</comment>
<dbReference type="Pfam" id="PF20628">
    <property type="entry name" value="Dyp_perox_C"/>
    <property type="match status" value="1"/>
</dbReference>
<dbReference type="NCBIfam" id="TIGR01413">
    <property type="entry name" value="Dyp_perox_fam"/>
    <property type="match status" value="1"/>
</dbReference>
<reference evidence="12 15" key="2">
    <citation type="submission" date="2021-01" db="EMBL/GenBank/DDBJ databases">
        <title>Complete genome sequences of Corynebacterium macginleyi strains isolated from infectious keratitis.</title>
        <authorList>
            <person name="Sagerfors S."/>
            <person name="Poehlein A."/>
            <person name="Soderquist B."/>
            <person name="Bruggemann H."/>
        </authorList>
    </citation>
    <scope>NUCLEOTIDE SEQUENCE [LARGE SCALE GENOMIC DNA]</scope>
    <source>
        <strain evidence="12 15">12T220</strain>
    </source>
</reference>
<evidence type="ECO:0000313" key="12">
    <source>
        <dbReference type="EMBL" id="MBM0243722.1"/>
    </source>
</evidence>
<dbReference type="PROSITE" id="PS51404">
    <property type="entry name" value="DYP_PEROXIDASE"/>
    <property type="match status" value="1"/>
</dbReference>
<dbReference type="SUPFAM" id="SSF54909">
    <property type="entry name" value="Dimeric alpha+beta barrel"/>
    <property type="match status" value="1"/>
</dbReference>
<reference evidence="13 14" key="1">
    <citation type="submission" date="2018-10" db="EMBL/GenBank/DDBJ databases">
        <title>Corynebacterium macginleyi genome sequencing and assembly of the type strain and two clinical samples.</title>
        <authorList>
            <person name="Bernier A.-M."/>
            <person name="Bernard K."/>
        </authorList>
    </citation>
    <scope>NUCLEOTIDE SEQUENCE [LARGE SCALE GENOMIC DNA]</scope>
    <source>
        <strain evidence="13 14">NML 120205</strain>
    </source>
</reference>
<dbReference type="RefSeq" id="WP_121927252.1">
    <property type="nucleotide sequence ID" value="NZ_JAACBV010000005.1"/>
</dbReference>
<feature type="chain" id="PRO_5018247271" evidence="9">
    <location>
        <begin position="22"/>
        <end position="408"/>
    </location>
</feature>
<sequence length="408" mass="45282">MTGFSRRGFLTGAAVSTSAFALVGCNSDETTPTAEEEEYTPLAGVTVPFDGPHQAGIATVKQAHLNLVGFDLKEGTGKHGFARLMKLWTEDARALCTGQAPLGTLEPEMVRQPANATITCGLGESIFSLLGVDKPEWLGDVRAYSRDQLDDKWGQTDIVLQICSDDPLMNTYALRHMVRSGAHYAQVSWLQQGFINAYGSLEKGETARNMFGQKDGTVNPHSEEEFADQVWIEDGPKWQHGGSAMVVRRIRMNLDTWEKLDRSSRENSVGRKLNNGAPLTGDKEFDEADFKATDKYGLPVIDKHSHMARATAPKDHPEQRILRRPYNYELPPDGKDGQLSNIGQIFICYQQDPTRQFEPIQARLDEADLMNEWLTHIGSAMYFCPPGTKGSDGKETWWAESLCTHAGL</sequence>
<evidence type="ECO:0000256" key="8">
    <source>
        <dbReference type="ARBA" id="ARBA00025737"/>
    </source>
</evidence>
<evidence type="ECO:0000313" key="15">
    <source>
        <dbReference type="Proteomes" id="UP001518680"/>
    </source>
</evidence>
<evidence type="ECO:0000256" key="7">
    <source>
        <dbReference type="ARBA" id="ARBA00023004"/>
    </source>
</evidence>
<dbReference type="InterPro" id="IPR048328">
    <property type="entry name" value="Dyp_perox_C"/>
</dbReference>
<dbReference type="OrthoDB" id="9781066at2"/>
<protein>
    <submittedName>
        <fullName evidence="13">Dyp-type peroxidase</fullName>
    </submittedName>
</protein>
<evidence type="ECO:0000256" key="1">
    <source>
        <dbReference type="ARBA" id="ARBA00001970"/>
    </source>
</evidence>
<evidence type="ECO:0000313" key="14">
    <source>
        <dbReference type="Proteomes" id="UP000270649"/>
    </source>
</evidence>
<evidence type="ECO:0000256" key="6">
    <source>
        <dbReference type="ARBA" id="ARBA00023002"/>
    </source>
</evidence>
<keyword evidence="15" id="KW-1185">Reference proteome</keyword>
<accession>A0A3M0HK58</accession>
<dbReference type="PANTHER" id="PTHR30521:SF4">
    <property type="entry name" value="DEFERROCHELATASE"/>
    <property type="match status" value="1"/>
</dbReference>
<dbReference type="GO" id="GO:0046872">
    <property type="term" value="F:metal ion binding"/>
    <property type="evidence" value="ECO:0007669"/>
    <property type="project" value="UniProtKB-KW"/>
</dbReference>
<dbReference type="PROSITE" id="PS51257">
    <property type="entry name" value="PROKAR_LIPOPROTEIN"/>
    <property type="match status" value="1"/>
</dbReference>
<keyword evidence="7" id="KW-0408">Iron</keyword>
<dbReference type="GO" id="GO:0020037">
    <property type="term" value="F:heme binding"/>
    <property type="evidence" value="ECO:0007669"/>
    <property type="project" value="InterPro"/>
</dbReference>
<dbReference type="GO" id="GO:0004601">
    <property type="term" value="F:peroxidase activity"/>
    <property type="evidence" value="ECO:0007669"/>
    <property type="project" value="UniProtKB-KW"/>
</dbReference>
<evidence type="ECO:0000256" key="5">
    <source>
        <dbReference type="ARBA" id="ARBA00022729"/>
    </source>
</evidence>
<evidence type="ECO:0000256" key="2">
    <source>
        <dbReference type="ARBA" id="ARBA00022559"/>
    </source>
</evidence>
<dbReference type="InterPro" id="IPR011008">
    <property type="entry name" value="Dimeric_a/b-barrel"/>
</dbReference>
<comment type="similarity">
    <text evidence="8">Belongs to the DyP-type peroxidase family.</text>
</comment>
<gene>
    <name evidence="13" type="ORF">D9543_01045</name>
    <name evidence="12" type="ORF">GWO63_005460</name>
</gene>
<keyword evidence="6" id="KW-0560">Oxidoreductase</keyword>
<keyword evidence="2 13" id="KW-0575">Peroxidase</keyword>
<keyword evidence="5 9" id="KW-0732">Signal</keyword>
<name>A0A3M0HK58_9CORY</name>
<dbReference type="InterPro" id="IPR006311">
    <property type="entry name" value="TAT_signal"/>
</dbReference>
<evidence type="ECO:0000256" key="3">
    <source>
        <dbReference type="ARBA" id="ARBA00022617"/>
    </source>
</evidence>
<organism evidence="13 14">
    <name type="scientific">Corynebacterium macginleyi</name>
    <dbReference type="NCBI Taxonomy" id="38290"/>
    <lineage>
        <taxon>Bacteria</taxon>
        <taxon>Bacillati</taxon>
        <taxon>Actinomycetota</taxon>
        <taxon>Actinomycetes</taxon>
        <taxon>Mycobacteriales</taxon>
        <taxon>Corynebacteriaceae</taxon>
        <taxon>Corynebacterium</taxon>
    </lineage>
</organism>
<evidence type="ECO:0000259" key="10">
    <source>
        <dbReference type="Pfam" id="PF04261"/>
    </source>
</evidence>
<dbReference type="PROSITE" id="PS51318">
    <property type="entry name" value="TAT"/>
    <property type="match status" value="1"/>
</dbReference>
<evidence type="ECO:0000313" key="13">
    <source>
        <dbReference type="EMBL" id="RMB64394.1"/>
    </source>
</evidence>
<evidence type="ECO:0000259" key="11">
    <source>
        <dbReference type="Pfam" id="PF20628"/>
    </source>
</evidence>
<dbReference type="GO" id="GO:0005829">
    <property type="term" value="C:cytosol"/>
    <property type="evidence" value="ECO:0007669"/>
    <property type="project" value="TreeGrafter"/>
</dbReference>
<dbReference type="Proteomes" id="UP001518680">
    <property type="component" value="Unassembled WGS sequence"/>
</dbReference>
<dbReference type="PANTHER" id="PTHR30521">
    <property type="entry name" value="DEFERROCHELATASE/PEROXIDASE"/>
    <property type="match status" value="1"/>
</dbReference>
<keyword evidence="3" id="KW-0349">Heme</keyword>
<dbReference type="InterPro" id="IPR048327">
    <property type="entry name" value="Dyp_perox_N"/>
</dbReference>
<dbReference type="InterPro" id="IPR006314">
    <property type="entry name" value="Dyp_peroxidase"/>
</dbReference>